<evidence type="ECO:0000256" key="1">
    <source>
        <dbReference type="SAM" id="MobiDB-lite"/>
    </source>
</evidence>
<organism evidence="2 3">
    <name type="scientific">Cucumis melo var. makuwa</name>
    <name type="common">Oriental melon</name>
    <dbReference type="NCBI Taxonomy" id="1194695"/>
    <lineage>
        <taxon>Eukaryota</taxon>
        <taxon>Viridiplantae</taxon>
        <taxon>Streptophyta</taxon>
        <taxon>Embryophyta</taxon>
        <taxon>Tracheophyta</taxon>
        <taxon>Spermatophyta</taxon>
        <taxon>Magnoliopsida</taxon>
        <taxon>eudicotyledons</taxon>
        <taxon>Gunneridae</taxon>
        <taxon>Pentapetalae</taxon>
        <taxon>rosids</taxon>
        <taxon>fabids</taxon>
        <taxon>Cucurbitales</taxon>
        <taxon>Cucurbitaceae</taxon>
        <taxon>Benincaseae</taxon>
        <taxon>Cucumis</taxon>
    </lineage>
</organism>
<accession>A0A5A7T842</accession>
<name>A0A5A7T842_CUCMM</name>
<feature type="region of interest" description="Disordered" evidence="1">
    <location>
        <begin position="88"/>
        <end position="113"/>
    </location>
</feature>
<proteinExistence type="predicted"/>
<evidence type="ECO:0000313" key="2">
    <source>
        <dbReference type="EMBL" id="KAA0037625.1"/>
    </source>
</evidence>
<dbReference type="EMBL" id="SSTE01018921">
    <property type="protein sequence ID" value="KAA0037625.1"/>
    <property type="molecule type" value="Genomic_DNA"/>
</dbReference>
<feature type="compositionally biased region" description="Basic and acidic residues" evidence="1">
    <location>
        <begin position="88"/>
        <end position="100"/>
    </location>
</feature>
<gene>
    <name evidence="2" type="ORF">E6C27_scaffold277G002870</name>
</gene>
<reference evidence="2 3" key="1">
    <citation type="submission" date="2019-08" db="EMBL/GenBank/DDBJ databases">
        <title>Draft genome sequences of two oriental melons (Cucumis melo L. var makuwa).</title>
        <authorList>
            <person name="Kwon S.-Y."/>
        </authorList>
    </citation>
    <scope>NUCLEOTIDE SEQUENCE [LARGE SCALE GENOMIC DNA]</scope>
    <source>
        <strain evidence="3">cv. SW 3</strain>
        <tissue evidence="2">Leaf</tissue>
    </source>
</reference>
<evidence type="ECO:0000313" key="3">
    <source>
        <dbReference type="Proteomes" id="UP000321393"/>
    </source>
</evidence>
<comment type="caution">
    <text evidence="2">The sequence shown here is derived from an EMBL/GenBank/DDBJ whole genome shotgun (WGS) entry which is preliminary data.</text>
</comment>
<dbReference type="Proteomes" id="UP000321393">
    <property type="component" value="Unassembled WGS sequence"/>
</dbReference>
<feature type="compositionally biased region" description="Acidic residues" evidence="1">
    <location>
        <begin position="101"/>
        <end position="110"/>
    </location>
</feature>
<dbReference type="AlphaFoldDB" id="A0A5A7T842"/>
<protein>
    <submittedName>
        <fullName evidence="2">Zinc finger MYND domain-containing protein 15 isoform X1</fullName>
    </submittedName>
</protein>
<sequence>MKCTSISFKPLLRKRNVIHHAPFEIVVGEESHFAIYALVCFALTHQLEKKKKECAGKRRGTRGIDSATRRYGRCEVVAYYSVDHQVEVEHKEEEESKEGSEQESEDEFDDHGDKLRVCIQ</sequence>